<evidence type="ECO:0000313" key="1">
    <source>
        <dbReference type="EMBL" id="PGH33551.1"/>
    </source>
</evidence>
<dbReference type="AlphaFoldDB" id="A0A2B7ZJM2"/>
<organism evidence="1 2">
    <name type="scientific">[Emmonsia] crescens</name>
    <dbReference type="NCBI Taxonomy" id="73230"/>
    <lineage>
        <taxon>Eukaryota</taxon>
        <taxon>Fungi</taxon>
        <taxon>Dikarya</taxon>
        <taxon>Ascomycota</taxon>
        <taxon>Pezizomycotina</taxon>
        <taxon>Eurotiomycetes</taxon>
        <taxon>Eurotiomycetidae</taxon>
        <taxon>Onygenales</taxon>
        <taxon>Ajellomycetaceae</taxon>
        <taxon>Emergomyces</taxon>
    </lineage>
</organism>
<reference evidence="1 2" key="1">
    <citation type="submission" date="2017-10" db="EMBL/GenBank/DDBJ databases">
        <title>Comparative genomics in systemic dimorphic fungi from Ajellomycetaceae.</title>
        <authorList>
            <person name="Munoz J.F."/>
            <person name="Mcewen J.G."/>
            <person name="Clay O.K."/>
            <person name="Cuomo C.A."/>
        </authorList>
    </citation>
    <scope>NUCLEOTIDE SEQUENCE [LARGE SCALE GENOMIC DNA]</scope>
    <source>
        <strain evidence="1 2">UAMH4076</strain>
    </source>
</reference>
<dbReference type="Proteomes" id="UP000226031">
    <property type="component" value="Unassembled WGS sequence"/>
</dbReference>
<comment type="caution">
    <text evidence="1">The sequence shown here is derived from an EMBL/GenBank/DDBJ whole genome shotgun (WGS) entry which is preliminary data.</text>
</comment>
<name>A0A2B7ZJM2_9EURO</name>
<proteinExistence type="predicted"/>
<protein>
    <submittedName>
        <fullName evidence="1">Uncharacterized protein</fullName>
    </submittedName>
</protein>
<keyword evidence="2" id="KW-1185">Reference proteome</keyword>
<dbReference type="EMBL" id="PDND01000060">
    <property type="protein sequence ID" value="PGH33551.1"/>
    <property type="molecule type" value="Genomic_DNA"/>
</dbReference>
<gene>
    <name evidence="1" type="ORF">GX50_03623</name>
</gene>
<evidence type="ECO:0000313" key="2">
    <source>
        <dbReference type="Proteomes" id="UP000226031"/>
    </source>
</evidence>
<accession>A0A2B7ZJM2</accession>
<sequence length="117" mass="13267">MDVSPNVVRSTDVLREEKRSTLNMRFPAPSSSSSSIIRQSCTQAPLLARQRWTQKMAQCQAIEEQTLSLYLRKQYYPLDNAETSPVLNEVKFASTPEDIRPQGSPWAGLLLGLHRTF</sequence>